<evidence type="ECO:0000313" key="9">
    <source>
        <dbReference type="Proteomes" id="UP000813385"/>
    </source>
</evidence>
<keyword evidence="5" id="KW-0804">Transcription</keyword>
<dbReference type="GO" id="GO:0000166">
    <property type="term" value="F:nucleotide binding"/>
    <property type="evidence" value="ECO:0007669"/>
    <property type="project" value="InterPro"/>
</dbReference>
<keyword evidence="9" id="KW-1185">Reference proteome</keyword>
<dbReference type="InterPro" id="IPR038324">
    <property type="entry name" value="Rpb4/RPC9_sf"/>
</dbReference>
<accession>A0A8K0T2A8</accession>
<evidence type="ECO:0000313" key="8">
    <source>
        <dbReference type="EMBL" id="KAH7347753.1"/>
    </source>
</evidence>
<evidence type="ECO:0000256" key="6">
    <source>
        <dbReference type="ARBA" id="ARBA00023242"/>
    </source>
</evidence>
<name>A0A8K0T2A8_9PEZI</name>
<dbReference type="Proteomes" id="UP000813385">
    <property type="component" value="Unassembled WGS sequence"/>
</dbReference>
<evidence type="ECO:0000259" key="7">
    <source>
        <dbReference type="SMART" id="SM00657"/>
    </source>
</evidence>
<comment type="subcellular location">
    <subcellularLocation>
        <location evidence="1">Nucleus</location>
    </subcellularLocation>
</comment>
<dbReference type="GO" id="GO:0005666">
    <property type="term" value="C:RNA polymerase III complex"/>
    <property type="evidence" value="ECO:0007669"/>
    <property type="project" value="InterPro"/>
</dbReference>
<evidence type="ECO:0000256" key="1">
    <source>
        <dbReference type="ARBA" id="ARBA00004123"/>
    </source>
</evidence>
<evidence type="ECO:0000256" key="3">
    <source>
        <dbReference type="ARBA" id="ARBA00016672"/>
    </source>
</evidence>
<dbReference type="InterPro" id="IPR005574">
    <property type="entry name" value="Rpb4/RPC9"/>
</dbReference>
<dbReference type="InterPro" id="IPR038846">
    <property type="entry name" value="RPC9"/>
</dbReference>
<dbReference type="PANTHER" id="PTHR15561">
    <property type="entry name" value="CALCITONIN GENE-RELATED PEPTIDE-RECEPTOR COMPONENT PROTEIN"/>
    <property type="match status" value="1"/>
</dbReference>
<dbReference type="PANTHER" id="PTHR15561:SF0">
    <property type="entry name" value="DNA-DIRECTED RNA POLYMERASE III SUBUNIT RPC9"/>
    <property type="match status" value="1"/>
</dbReference>
<reference evidence="8" key="1">
    <citation type="journal article" date="2021" name="Nat. Commun.">
        <title>Genetic determinants of endophytism in the Arabidopsis root mycobiome.</title>
        <authorList>
            <person name="Mesny F."/>
            <person name="Miyauchi S."/>
            <person name="Thiergart T."/>
            <person name="Pickel B."/>
            <person name="Atanasova L."/>
            <person name="Karlsson M."/>
            <person name="Huettel B."/>
            <person name="Barry K.W."/>
            <person name="Haridas S."/>
            <person name="Chen C."/>
            <person name="Bauer D."/>
            <person name="Andreopoulos W."/>
            <person name="Pangilinan J."/>
            <person name="LaButti K."/>
            <person name="Riley R."/>
            <person name="Lipzen A."/>
            <person name="Clum A."/>
            <person name="Drula E."/>
            <person name="Henrissat B."/>
            <person name="Kohler A."/>
            <person name="Grigoriev I.V."/>
            <person name="Martin F.M."/>
            <person name="Hacquard S."/>
        </authorList>
    </citation>
    <scope>NUCLEOTIDE SEQUENCE</scope>
    <source>
        <strain evidence="8">MPI-CAGE-AT-0016</strain>
    </source>
</reference>
<dbReference type="GO" id="GO:0006384">
    <property type="term" value="P:transcription initiation at RNA polymerase III promoter"/>
    <property type="evidence" value="ECO:0007669"/>
    <property type="project" value="InterPro"/>
</dbReference>
<dbReference type="AlphaFoldDB" id="A0A8K0T2A8"/>
<evidence type="ECO:0000256" key="5">
    <source>
        <dbReference type="ARBA" id="ARBA00023163"/>
    </source>
</evidence>
<protein>
    <recommendedName>
        <fullName evidence="3">DNA-directed RNA polymerase III subunit RPC9</fullName>
    </recommendedName>
</protein>
<evidence type="ECO:0000256" key="2">
    <source>
        <dbReference type="ARBA" id="ARBA00006898"/>
    </source>
</evidence>
<keyword evidence="6" id="KW-0539">Nucleus</keyword>
<dbReference type="Gene3D" id="1.20.1250.40">
    <property type="match status" value="1"/>
</dbReference>
<dbReference type="SMART" id="SM00657">
    <property type="entry name" value="RPOL4c"/>
    <property type="match status" value="1"/>
</dbReference>
<dbReference type="EMBL" id="JAGPXD010000007">
    <property type="protein sequence ID" value="KAH7347753.1"/>
    <property type="molecule type" value="Genomic_DNA"/>
</dbReference>
<gene>
    <name evidence="8" type="ORF">B0T11DRAFT_302913</name>
</gene>
<dbReference type="InterPro" id="IPR010997">
    <property type="entry name" value="HRDC-like_sf"/>
</dbReference>
<dbReference type="Pfam" id="PF03874">
    <property type="entry name" value="RNA_pol_Rpb4"/>
    <property type="match status" value="1"/>
</dbReference>
<dbReference type="OrthoDB" id="1746530at2759"/>
<comment type="similarity">
    <text evidence="2">Belongs to the eukaryotic RPC9 RNA polymerase subunit family.</text>
</comment>
<organism evidence="8 9">
    <name type="scientific">Plectosphaerella cucumerina</name>
    <dbReference type="NCBI Taxonomy" id="40658"/>
    <lineage>
        <taxon>Eukaryota</taxon>
        <taxon>Fungi</taxon>
        <taxon>Dikarya</taxon>
        <taxon>Ascomycota</taxon>
        <taxon>Pezizomycotina</taxon>
        <taxon>Sordariomycetes</taxon>
        <taxon>Hypocreomycetidae</taxon>
        <taxon>Glomerellales</taxon>
        <taxon>Plectosphaerellaceae</taxon>
        <taxon>Plectosphaerella</taxon>
    </lineage>
</organism>
<keyword evidence="4" id="KW-0240">DNA-directed RNA polymerase</keyword>
<feature type="domain" description="RNA polymerase Rpb4/RPC9 core" evidence="7">
    <location>
        <begin position="1"/>
        <end position="130"/>
    </location>
</feature>
<proteinExistence type="inferred from homology"/>
<sequence length="142" mass="16053">MKVIESQSAVLTNFEVYHHLTTRPLGSRKVNKRGPKDFESLKEEVIQYLETTPSPLAQKPISYTTSSIKELVTKLHPYDLSKGEMIMIFNIRPVSIAALNTIIEDMEERFDEQQQVDIVTIIAEVLGQFPPDHKLVAENGAS</sequence>
<dbReference type="SUPFAM" id="SSF47819">
    <property type="entry name" value="HRDC-like"/>
    <property type="match status" value="1"/>
</dbReference>
<comment type="caution">
    <text evidence="8">The sequence shown here is derived from an EMBL/GenBank/DDBJ whole genome shotgun (WGS) entry which is preliminary data.</text>
</comment>
<evidence type="ECO:0000256" key="4">
    <source>
        <dbReference type="ARBA" id="ARBA00022478"/>
    </source>
</evidence>
<dbReference type="InterPro" id="IPR006590">
    <property type="entry name" value="RNA_pol_Rpb4/RPC9_core"/>
</dbReference>